<gene>
    <name evidence="2" type="ORF">WF787_01845</name>
</gene>
<organism evidence="2 3">
    <name type="scientific">Faecalibacterium taiwanense</name>
    <dbReference type="NCBI Taxonomy" id="3030638"/>
    <lineage>
        <taxon>Bacteria</taxon>
        <taxon>Bacillati</taxon>
        <taxon>Bacillota</taxon>
        <taxon>Clostridia</taxon>
        <taxon>Eubacteriales</taxon>
        <taxon>Oscillospiraceae</taxon>
        <taxon>Faecalibacterium</taxon>
    </lineage>
</organism>
<feature type="transmembrane region" description="Helical" evidence="1">
    <location>
        <begin position="64"/>
        <end position="87"/>
    </location>
</feature>
<dbReference type="Proteomes" id="UP001379600">
    <property type="component" value="Unassembled WGS sequence"/>
</dbReference>
<sequence length="94" mass="10856">MKKKYSALPELLLRSIFYTLINYVLLSMVLSFRLHWSSILFSAAMLWFALDYSKTIQQLTGKRLLADLLWLGCILISTFIAFFVGYIQGSFASF</sequence>
<evidence type="ECO:0000256" key="1">
    <source>
        <dbReference type="SAM" id="Phobius"/>
    </source>
</evidence>
<accession>A0AB35XUY1</accession>
<keyword evidence="1" id="KW-0472">Membrane</keyword>
<reference evidence="2 3" key="1">
    <citation type="submission" date="2024-03" db="EMBL/GenBank/DDBJ databases">
        <authorList>
            <person name="Plomp N."/>
            <person name="Harmsen H.J."/>
        </authorList>
    </citation>
    <scope>NUCLEOTIDE SEQUENCE [LARGE SCALE GENOMIC DNA]</scope>
    <source>
        <strain evidence="2 3">HTF-76H</strain>
    </source>
</reference>
<dbReference type="EMBL" id="JBBFKC010000001">
    <property type="protein sequence ID" value="MEJ3689968.1"/>
    <property type="molecule type" value="Genomic_DNA"/>
</dbReference>
<feature type="transmembrane region" description="Helical" evidence="1">
    <location>
        <begin position="12"/>
        <end position="30"/>
    </location>
</feature>
<keyword evidence="3" id="KW-1185">Reference proteome</keyword>
<protein>
    <submittedName>
        <fullName evidence="2">Uncharacterized protein</fullName>
    </submittedName>
</protein>
<keyword evidence="1" id="KW-1133">Transmembrane helix</keyword>
<name>A0AB35XUY1_9FIRM</name>
<evidence type="ECO:0000313" key="2">
    <source>
        <dbReference type="EMBL" id="MEJ3689968.1"/>
    </source>
</evidence>
<dbReference type="AlphaFoldDB" id="A0AB35XUY1"/>
<evidence type="ECO:0000313" key="3">
    <source>
        <dbReference type="Proteomes" id="UP001379600"/>
    </source>
</evidence>
<proteinExistence type="predicted"/>
<comment type="caution">
    <text evidence="2">The sequence shown here is derived from an EMBL/GenBank/DDBJ whole genome shotgun (WGS) entry which is preliminary data.</text>
</comment>
<keyword evidence="1" id="KW-0812">Transmembrane</keyword>
<dbReference type="RefSeq" id="WP_005937604.1">
    <property type="nucleotide sequence ID" value="NZ_CP119420.2"/>
</dbReference>